<dbReference type="PROSITE" id="PS51257">
    <property type="entry name" value="PROKAR_LIPOPROTEIN"/>
    <property type="match status" value="1"/>
</dbReference>
<reference evidence="2 3" key="1">
    <citation type="submission" date="2017-12" db="EMBL/GenBank/DDBJ databases">
        <title>Complete genome sequence of Spiroplasma floricola 23-6 (ATCC 29989).</title>
        <authorList>
            <person name="Tsai Y.-M."/>
            <person name="Wu P.-S."/>
            <person name="Lo W.-S."/>
            <person name="Kuo C.-H."/>
        </authorList>
    </citation>
    <scope>NUCLEOTIDE SEQUENCE [LARGE SCALE GENOMIC DNA]</scope>
    <source>
        <strain evidence="2 3">23-6</strain>
    </source>
</reference>
<dbReference type="RefSeq" id="WP_100917008.1">
    <property type="nucleotide sequence ID" value="NZ_CP025057.1"/>
</dbReference>
<accession>A0A2K8SF41</accession>
<evidence type="ECO:0000256" key="1">
    <source>
        <dbReference type="SAM" id="MobiDB-lite"/>
    </source>
</evidence>
<gene>
    <name evidence="2" type="ORF">SFLOR_v1c10080</name>
</gene>
<organism evidence="2 3">
    <name type="scientific">Spiroplasma floricola 23-6</name>
    <dbReference type="NCBI Taxonomy" id="1336749"/>
    <lineage>
        <taxon>Bacteria</taxon>
        <taxon>Bacillati</taxon>
        <taxon>Mycoplasmatota</taxon>
        <taxon>Mollicutes</taxon>
        <taxon>Entomoplasmatales</taxon>
        <taxon>Spiroplasmataceae</taxon>
        <taxon>Spiroplasma</taxon>
    </lineage>
</organism>
<feature type="region of interest" description="Disordered" evidence="1">
    <location>
        <begin position="310"/>
        <end position="329"/>
    </location>
</feature>
<proteinExistence type="predicted"/>
<sequence>MSKVFNKIIISISAFIFVPSLTMSVVSCKSVGGSNIWRPAPILPIVKNGFENVNLDSVDVQKIFYTDDLLKEILQCLKLAGYEESDLNIQVLKNGIEADLQNTDIFRNANYDFIITNKKNSNDKITASIKITNSLHLQDVFKVTSIGTIYDHRPRTIMMGLMFNNMDMIKQLPKVGEELTNSKNFVYNKNLDGATIKINDTIPKEKPTGYYGSLELNYDVKEFISPENDTYPMTIKEMVKASNNLDSPKTELGTLPGKDQYTVLMQFIIDNLTNPTYWGLFVNDLDLDNFKAEPIEGQENRYKMKFTLKPYQENDNRPESPEEQNGDYDKKAHYLKDNDGIELTFSYFQ</sequence>
<keyword evidence="3" id="KW-1185">Reference proteome</keyword>
<evidence type="ECO:0000313" key="3">
    <source>
        <dbReference type="Proteomes" id="UP000231823"/>
    </source>
</evidence>
<name>A0A2K8SF41_9MOLU</name>
<evidence type="ECO:0000313" key="2">
    <source>
        <dbReference type="EMBL" id="AUB32056.1"/>
    </source>
</evidence>
<dbReference type="KEGG" id="sfz:SFLOR_v1c10080"/>
<dbReference type="AlphaFoldDB" id="A0A2K8SF41"/>
<protein>
    <recommendedName>
        <fullName evidence="4">Lipoprotein</fullName>
    </recommendedName>
</protein>
<dbReference type="EMBL" id="CP025057">
    <property type="protein sequence ID" value="AUB32056.1"/>
    <property type="molecule type" value="Genomic_DNA"/>
</dbReference>
<evidence type="ECO:0008006" key="4">
    <source>
        <dbReference type="Google" id="ProtNLM"/>
    </source>
</evidence>
<dbReference type="Proteomes" id="UP000231823">
    <property type="component" value="Chromosome"/>
</dbReference>
<dbReference type="OrthoDB" id="388678at2"/>